<evidence type="ECO:0000256" key="10">
    <source>
        <dbReference type="ARBA" id="ARBA00023150"/>
    </source>
</evidence>
<dbReference type="GO" id="GO:0051539">
    <property type="term" value="F:4 iron, 4 sulfur cluster binding"/>
    <property type="evidence" value="ECO:0007669"/>
    <property type="project" value="UniProtKB-KW"/>
</dbReference>
<dbReference type="GO" id="GO:0046872">
    <property type="term" value="F:metal ion binding"/>
    <property type="evidence" value="ECO:0007669"/>
    <property type="project" value="UniProtKB-KW"/>
</dbReference>
<dbReference type="EC" id="4.6.1.17" evidence="11"/>
<comment type="pathway">
    <text evidence="2">Cofactor biosynthesis; molybdopterin biosynthesis.</text>
</comment>
<dbReference type="SFLD" id="SFLDG01386">
    <property type="entry name" value="main_SPASM_domain-containing"/>
    <property type="match status" value="1"/>
</dbReference>
<dbReference type="GO" id="GO:0005525">
    <property type="term" value="F:GTP binding"/>
    <property type="evidence" value="ECO:0007669"/>
    <property type="project" value="UniProtKB-KW"/>
</dbReference>
<dbReference type="Proteomes" id="UP000675881">
    <property type="component" value="Chromosome 1"/>
</dbReference>
<keyword evidence="9" id="KW-0342">GTP-binding</keyword>
<keyword evidence="6" id="KW-0547">Nucleotide-binding</keyword>
<dbReference type="InterPro" id="IPR000385">
    <property type="entry name" value="MoaA_NifB_PqqE_Fe-S-bd_CS"/>
</dbReference>
<dbReference type="PROSITE" id="PS01305">
    <property type="entry name" value="MOAA_NIFB_PQQE"/>
    <property type="match status" value="1"/>
</dbReference>
<sequence>MKSYLSTFLYRQLKPLRHLSTAAIRRRGTKLVDIKPFSEFLVDSFGRQHNYLRISVTEKCNLRCQYCMPMEGIQLSPQSHLLTTDEIVCLAKIFVEQGVDKIRLTGGEPLVRRDIIEVVAKLKSIPGLQTLAMTTNGVTLAKKLKELHSAGLNAINISLDTLVPDKYSFITRRSPKVMSRVLAGIDEALVLGYSPVKINDLDVRFIEYMPFDGNKWSDKKILPFKEILTTIKGHYKDFTSLNKSDSTSKPYKVPGYKGTIGFITSMTNDFCGSCNRLRLTADGHLKVCLFGSSELDLKAPLREGKPLMDLIGAAVKKKKAKHAGMNELKNMKNRPMILIGG</sequence>
<dbReference type="CDD" id="cd01335">
    <property type="entry name" value="Radical_SAM"/>
    <property type="match status" value="1"/>
</dbReference>
<dbReference type="Gene3D" id="3.20.20.70">
    <property type="entry name" value="Aldolase class I"/>
    <property type="match status" value="1"/>
</dbReference>
<dbReference type="SFLD" id="SFLDS00029">
    <property type="entry name" value="Radical_SAM"/>
    <property type="match status" value="1"/>
</dbReference>
<gene>
    <name evidence="11" type="ORF">LSAA_1313</name>
</gene>
<dbReference type="InterPro" id="IPR050105">
    <property type="entry name" value="MoCo_biosynth_MoaA/MoaC"/>
</dbReference>
<evidence type="ECO:0000313" key="12">
    <source>
        <dbReference type="Proteomes" id="UP000675881"/>
    </source>
</evidence>
<evidence type="ECO:0000256" key="4">
    <source>
        <dbReference type="ARBA" id="ARBA00022691"/>
    </source>
</evidence>
<dbReference type="AlphaFoldDB" id="A0A7R8CFI1"/>
<dbReference type="PROSITE" id="PS51918">
    <property type="entry name" value="RADICAL_SAM"/>
    <property type="match status" value="1"/>
</dbReference>
<keyword evidence="12" id="KW-1185">Reference proteome</keyword>
<evidence type="ECO:0000256" key="2">
    <source>
        <dbReference type="ARBA" id="ARBA00005046"/>
    </source>
</evidence>
<dbReference type="GO" id="GO:0061799">
    <property type="term" value="F:cyclic pyranopterin monophosphate synthase activity"/>
    <property type="evidence" value="ECO:0007669"/>
    <property type="project" value="UniProtKB-EC"/>
</dbReference>
<proteinExistence type="predicted"/>
<dbReference type="Pfam" id="PF04055">
    <property type="entry name" value="Radical_SAM"/>
    <property type="match status" value="1"/>
</dbReference>
<keyword evidence="3" id="KW-0004">4Fe-4S</keyword>
<evidence type="ECO:0000256" key="3">
    <source>
        <dbReference type="ARBA" id="ARBA00022485"/>
    </source>
</evidence>
<keyword evidence="4" id="KW-0949">S-adenosyl-L-methionine</keyword>
<dbReference type="SFLD" id="SFLDG01067">
    <property type="entry name" value="SPASM/twitch_domain_containing"/>
    <property type="match status" value="1"/>
</dbReference>
<dbReference type="PANTHER" id="PTHR22960">
    <property type="entry name" value="MOLYBDOPTERIN COFACTOR SYNTHESIS PROTEIN A"/>
    <property type="match status" value="1"/>
</dbReference>
<protein>
    <submittedName>
        <fullName evidence="11">MOCS1</fullName>
        <ecNumber evidence="11">4.1.99.22</ecNumber>
        <ecNumber evidence="11">4.6.1.17</ecNumber>
    </submittedName>
</protein>
<dbReference type="InterPro" id="IPR010505">
    <property type="entry name" value="MoaA_twitch"/>
</dbReference>
<dbReference type="EMBL" id="HG994580">
    <property type="protein sequence ID" value="CAF2766355.1"/>
    <property type="molecule type" value="Genomic_DNA"/>
</dbReference>
<evidence type="ECO:0000256" key="7">
    <source>
        <dbReference type="ARBA" id="ARBA00023004"/>
    </source>
</evidence>
<accession>A0A7R8CFI1</accession>
<keyword evidence="5" id="KW-0479">Metal-binding</keyword>
<evidence type="ECO:0000256" key="8">
    <source>
        <dbReference type="ARBA" id="ARBA00023014"/>
    </source>
</evidence>
<organism evidence="11 12">
    <name type="scientific">Lepeophtheirus salmonis</name>
    <name type="common">Salmon louse</name>
    <name type="synonym">Caligus salmonis</name>
    <dbReference type="NCBI Taxonomy" id="72036"/>
    <lineage>
        <taxon>Eukaryota</taxon>
        <taxon>Metazoa</taxon>
        <taxon>Ecdysozoa</taxon>
        <taxon>Arthropoda</taxon>
        <taxon>Crustacea</taxon>
        <taxon>Multicrustacea</taxon>
        <taxon>Hexanauplia</taxon>
        <taxon>Copepoda</taxon>
        <taxon>Siphonostomatoida</taxon>
        <taxon>Caligidae</taxon>
        <taxon>Lepeophtheirus</taxon>
    </lineage>
</organism>
<dbReference type="OrthoDB" id="429626at2759"/>
<dbReference type="InterPro" id="IPR007197">
    <property type="entry name" value="rSAM"/>
</dbReference>
<dbReference type="GO" id="GO:0061798">
    <property type="term" value="F:GTP 3',8'-cyclase activity"/>
    <property type="evidence" value="ECO:0007669"/>
    <property type="project" value="UniProtKB-EC"/>
</dbReference>
<dbReference type="InterPro" id="IPR058240">
    <property type="entry name" value="rSAM_sf"/>
</dbReference>
<dbReference type="GO" id="GO:0006777">
    <property type="term" value="P:Mo-molybdopterin cofactor biosynthetic process"/>
    <property type="evidence" value="ECO:0007669"/>
    <property type="project" value="UniProtKB-KW"/>
</dbReference>
<dbReference type="PANTHER" id="PTHR22960:SF0">
    <property type="entry name" value="MOLYBDENUM COFACTOR BIOSYNTHESIS PROTEIN 1"/>
    <property type="match status" value="1"/>
</dbReference>
<name>A0A7R8CFI1_LEPSM</name>
<dbReference type="SUPFAM" id="SSF102114">
    <property type="entry name" value="Radical SAM enzymes"/>
    <property type="match status" value="1"/>
</dbReference>
<evidence type="ECO:0000313" key="11">
    <source>
        <dbReference type="EMBL" id="CAF2766355.1"/>
    </source>
</evidence>
<dbReference type="CDD" id="cd21117">
    <property type="entry name" value="Twitch_MoaA"/>
    <property type="match status" value="1"/>
</dbReference>
<keyword evidence="8" id="KW-0411">Iron-sulfur</keyword>
<evidence type="ECO:0000256" key="1">
    <source>
        <dbReference type="ARBA" id="ARBA00001966"/>
    </source>
</evidence>
<dbReference type="InterPro" id="IPR013785">
    <property type="entry name" value="Aldolase_TIM"/>
</dbReference>
<keyword evidence="10" id="KW-0501">Molybdenum cofactor biosynthesis</keyword>
<dbReference type="Pfam" id="PF06463">
    <property type="entry name" value="Mob_synth_C"/>
    <property type="match status" value="1"/>
</dbReference>
<dbReference type="EC" id="4.1.99.22" evidence="11"/>
<keyword evidence="7" id="KW-0408">Iron</keyword>
<keyword evidence="11" id="KW-0456">Lyase</keyword>
<reference evidence="11" key="1">
    <citation type="submission" date="2021-02" db="EMBL/GenBank/DDBJ databases">
        <authorList>
            <person name="Bekaert M."/>
        </authorList>
    </citation>
    <scope>NUCLEOTIDE SEQUENCE</scope>
    <source>
        <strain evidence="11">IoA-00</strain>
    </source>
</reference>
<evidence type="ECO:0000256" key="6">
    <source>
        <dbReference type="ARBA" id="ARBA00022741"/>
    </source>
</evidence>
<evidence type="ECO:0000256" key="5">
    <source>
        <dbReference type="ARBA" id="ARBA00022723"/>
    </source>
</evidence>
<evidence type="ECO:0000256" key="9">
    <source>
        <dbReference type="ARBA" id="ARBA00023134"/>
    </source>
</evidence>
<comment type="cofactor">
    <cofactor evidence="1">
        <name>[4Fe-4S] cluster</name>
        <dbReference type="ChEBI" id="CHEBI:49883"/>
    </cofactor>
</comment>